<comment type="caution">
    <text evidence="2">The sequence shown here is derived from an EMBL/GenBank/DDBJ whole genome shotgun (WGS) entry which is preliminary data.</text>
</comment>
<dbReference type="InterPro" id="IPR037523">
    <property type="entry name" value="VOC_core"/>
</dbReference>
<organism evidence="2 3">
    <name type="scientific">Aliikangiella maris</name>
    <dbReference type="NCBI Taxonomy" id="3162458"/>
    <lineage>
        <taxon>Bacteria</taxon>
        <taxon>Pseudomonadati</taxon>
        <taxon>Pseudomonadota</taxon>
        <taxon>Gammaproteobacteria</taxon>
        <taxon>Oceanospirillales</taxon>
        <taxon>Pleioneaceae</taxon>
        <taxon>Aliikangiella</taxon>
    </lineage>
</organism>
<dbReference type="SUPFAM" id="SSF54593">
    <property type="entry name" value="Glyoxalase/Bleomycin resistance protein/Dihydroxybiphenyl dioxygenase"/>
    <property type="match status" value="1"/>
</dbReference>
<evidence type="ECO:0000259" key="1">
    <source>
        <dbReference type="PROSITE" id="PS51819"/>
    </source>
</evidence>
<dbReference type="InterPro" id="IPR029068">
    <property type="entry name" value="Glyas_Bleomycin-R_OHBP_Dase"/>
</dbReference>
<evidence type="ECO:0000313" key="2">
    <source>
        <dbReference type="EMBL" id="MET1257658.1"/>
    </source>
</evidence>
<keyword evidence="3" id="KW-1185">Reference proteome</keyword>
<dbReference type="Gene3D" id="3.10.180.10">
    <property type="entry name" value="2,3-Dihydroxybiphenyl 1,2-Dioxygenase, domain 1"/>
    <property type="match status" value="1"/>
</dbReference>
<dbReference type="InterPro" id="IPR004360">
    <property type="entry name" value="Glyas_Fos-R_dOase_dom"/>
</dbReference>
<dbReference type="Pfam" id="PF00903">
    <property type="entry name" value="Glyoxalase"/>
    <property type="match status" value="1"/>
</dbReference>
<proteinExistence type="predicted"/>
<name>A0ABV2C0E6_9GAMM</name>
<dbReference type="RefSeq" id="WP_353898239.1">
    <property type="nucleotide sequence ID" value="NZ_JBEVCJ010000163.1"/>
</dbReference>
<dbReference type="Proteomes" id="UP001548189">
    <property type="component" value="Unassembled WGS sequence"/>
</dbReference>
<protein>
    <submittedName>
        <fullName evidence="2">VOC family protein</fullName>
    </submittedName>
</protein>
<feature type="domain" description="VOC" evidence="1">
    <location>
        <begin position="7"/>
        <end position="118"/>
    </location>
</feature>
<dbReference type="EMBL" id="JBEVCJ010000163">
    <property type="protein sequence ID" value="MET1257658.1"/>
    <property type="molecule type" value="Genomic_DNA"/>
</dbReference>
<gene>
    <name evidence="2" type="ORF">ABVT43_21175</name>
</gene>
<dbReference type="PROSITE" id="PS51819">
    <property type="entry name" value="VOC"/>
    <property type="match status" value="1"/>
</dbReference>
<sequence>MYAPPPKANLLVIRSTDIERAKSFYEIIGLLFGKEKHGNGPEHYSSGVDGFVFEIYPLKSKDKSTANLRFGFKLDCVDEYLPALVEIGAEILESPHDTSWGRRAVIRDLDDHTVELLC</sequence>
<accession>A0ABV2C0E6</accession>
<reference evidence="2 3" key="1">
    <citation type="submission" date="2024-06" db="EMBL/GenBank/DDBJ databases">
        <authorList>
            <person name="Li F."/>
        </authorList>
    </citation>
    <scope>NUCLEOTIDE SEQUENCE [LARGE SCALE GENOMIC DNA]</scope>
    <source>
        <strain evidence="2 3">GXAS 311</strain>
    </source>
</reference>
<evidence type="ECO:0000313" key="3">
    <source>
        <dbReference type="Proteomes" id="UP001548189"/>
    </source>
</evidence>